<evidence type="ECO:0008006" key="4">
    <source>
        <dbReference type="Google" id="ProtNLM"/>
    </source>
</evidence>
<dbReference type="RefSeq" id="XP_025547637.1">
    <property type="nucleotide sequence ID" value="XM_025695826.1"/>
</dbReference>
<evidence type="ECO:0000313" key="2">
    <source>
        <dbReference type="EMBL" id="RAL08483.1"/>
    </source>
</evidence>
<name>A0A395HM34_ASPHC</name>
<evidence type="ECO:0000256" key="1">
    <source>
        <dbReference type="SAM" id="MobiDB-lite"/>
    </source>
</evidence>
<organism evidence="2 3">
    <name type="scientific">Aspergillus homomorphus (strain CBS 101889)</name>
    <dbReference type="NCBI Taxonomy" id="1450537"/>
    <lineage>
        <taxon>Eukaryota</taxon>
        <taxon>Fungi</taxon>
        <taxon>Dikarya</taxon>
        <taxon>Ascomycota</taxon>
        <taxon>Pezizomycotina</taxon>
        <taxon>Eurotiomycetes</taxon>
        <taxon>Eurotiomycetidae</taxon>
        <taxon>Eurotiales</taxon>
        <taxon>Aspergillaceae</taxon>
        <taxon>Aspergillus</taxon>
        <taxon>Aspergillus subgen. Circumdati</taxon>
    </lineage>
</organism>
<proteinExistence type="predicted"/>
<accession>A0A395HM34</accession>
<feature type="compositionally biased region" description="Polar residues" evidence="1">
    <location>
        <begin position="45"/>
        <end position="54"/>
    </location>
</feature>
<dbReference type="STRING" id="1450537.A0A395HM34"/>
<dbReference type="AlphaFoldDB" id="A0A395HM34"/>
<dbReference type="OrthoDB" id="4424523at2759"/>
<keyword evidence="3" id="KW-1185">Reference proteome</keyword>
<evidence type="ECO:0000313" key="3">
    <source>
        <dbReference type="Proteomes" id="UP000248961"/>
    </source>
</evidence>
<dbReference type="EMBL" id="KZ824313">
    <property type="protein sequence ID" value="RAL08483.1"/>
    <property type="molecule type" value="Genomic_DNA"/>
</dbReference>
<sequence length="311" mass="35768">MAIFTLATGNRLKPRIFHLPNTINRTLPRTLPSLVAGRLIRNIHSPSAHTTTPSLHPKGNKQPLHHPTRSFHAYQTAINIDLGPPPRESKRTPWVPFTCNDADVIERNMRNDGFRTWGLVLYRCTYASDADWTEFMSRFRHQVRSELESHDGLDLLDSFALTVVDDRRFDGATPDTVRTHFNEWAARACVTEQGVPFSRAQWSRTARYGLFIMVNEEAMRSVLDIPPEDLDGYNQTGFVILVNGRRDAERWDGEDAEPLEDDFEPLYGCTEEDVGWMRVRYGEAQVTGSARMESGFNWEREYRRPPEIGFQ</sequence>
<dbReference type="GeneID" id="37200115"/>
<reference evidence="2 3" key="1">
    <citation type="submission" date="2018-02" db="EMBL/GenBank/DDBJ databases">
        <title>The genomes of Aspergillus section Nigri reveals drivers in fungal speciation.</title>
        <authorList>
            <consortium name="DOE Joint Genome Institute"/>
            <person name="Vesth T.C."/>
            <person name="Nybo J."/>
            <person name="Theobald S."/>
            <person name="Brandl J."/>
            <person name="Frisvad J.C."/>
            <person name="Nielsen K.F."/>
            <person name="Lyhne E.K."/>
            <person name="Kogle M.E."/>
            <person name="Kuo A."/>
            <person name="Riley R."/>
            <person name="Clum A."/>
            <person name="Nolan M."/>
            <person name="Lipzen A."/>
            <person name="Salamov A."/>
            <person name="Henrissat B."/>
            <person name="Wiebenga A."/>
            <person name="De vries R.P."/>
            <person name="Grigoriev I.V."/>
            <person name="Mortensen U.H."/>
            <person name="Andersen M.R."/>
            <person name="Baker S.E."/>
        </authorList>
    </citation>
    <scope>NUCLEOTIDE SEQUENCE [LARGE SCALE GENOMIC DNA]</scope>
    <source>
        <strain evidence="2 3">CBS 101889</strain>
    </source>
</reference>
<dbReference type="VEuPathDB" id="FungiDB:BO97DRAFT_408310"/>
<protein>
    <recommendedName>
        <fullName evidence="4">Muramidase</fullName>
    </recommendedName>
</protein>
<gene>
    <name evidence="2" type="ORF">BO97DRAFT_408310</name>
</gene>
<feature type="region of interest" description="Disordered" evidence="1">
    <location>
        <begin position="45"/>
        <end position="65"/>
    </location>
</feature>
<dbReference type="Proteomes" id="UP000248961">
    <property type="component" value="Unassembled WGS sequence"/>
</dbReference>